<dbReference type="PANTHER" id="PTHR43047">
    <property type="entry name" value="TWO-COMPONENT HISTIDINE PROTEIN KINASE"/>
    <property type="match status" value="1"/>
</dbReference>
<dbReference type="InterPro" id="IPR004358">
    <property type="entry name" value="Sig_transdc_His_kin-like_C"/>
</dbReference>
<dbReference type="Proteomes" id="UP000781958">
    <property type="component" value="Unassembled WGS sequence"/>
</dbReference>
<evidence type="ECO:0000256" key="1">
    <source>
        <dbReference type="ARBA" id="ARBA00000085"/>
    </source>
</evidence>
<dbReference type="Gene3D" id="3.30.565.10">
    <property type="entry name" value="Histidine kinase-like ATPase, C-terminal domain"/>
    <property type="match status" value="1"/>
</dbReference>
<dbReference type="InterPro" id="IPR005467">
    <property type="entry name" value="His_kinase_dom"/>
</dbReference>
<protein>
    <recommendedName>
        <fullName evidence="2">histidine kinase</fullName>
        <ecNumber evidence="2">2.7.13.3</ecNumber>
    </recommendedName>
</protein>
<dbReference type="CDD" id="cd00156">
    <property type="entry name" value="REC"/>
    <property type="match status" value="1"/>
</dbReference>
<dbReference type="SUPFAM" id="SSF55874">
    <property type="entry name" value="ATPase domain of HSP90 chaperone/DNA topoisomerase II/histidine kinase"/>
    <property type="match status" value="1"/>
</dbReference>
<dbReference type="InterPro" id="IPR001610">
    <property type="entry name" value="PAC"/>
</dbReference>
<sequence>MQATLRRSLVLLSLIMLPLLGVELAMQFNLRRERMAELHDQAMRLLDGVETEQQHLIDDVHHILGTLATAAAPQLAGPGCQATLDRMQALLPPYLVVEVMGMDGHVRCATDRRAIGAYIGKRENVQRALATGDFVLGNYATARRLGYAVLTFGQPFEGPDGSTAGVVTALLDIGWLHEFLARKPLPPDATILIADRSGRVFARTPALPDVVGQYLPERLRYMLTGSRRATVEATGLDGVKRIMAYSSTEVGAEGILVMAGIDKAAAMGSIDRSLWRTMAMFVGVLALCYAGVAWGASRLVRVQEQLVLALKAAKAGTFGIRLRSRRAEWSEETFRIFGLDPQRDAPGFQTWAASLHPADRDRVLREREAALADRTPTISQEYRILRRDGTVGWVETVANATYAGDGTPLRLSGLHIDITHRKETEGALRAAKEEAERANLSKSKFLAAASHDLRQPMQSMFLFASALHPHVTSERGRNALTMLERGLDTMKGLLESLLDVSRFDAGGIRPAIEDVPLRPVLDHIAASYLPVAAAKGLQLRVREGRDMVVRSDRNLLGRMIRNLVENAIRYTEAGIVELDCREADGRVHIDVLDTGIGIPAGQLDRIFEEFHQLANPERDRGQGLGLGLSIVQRLSTLLDHPVLVRSEPGRGSVFSIAVPLGNAGEPGTQPAAQPVLEDGAGRLALLVDDDSIVLLALQTMFRSWRYETLIAASAEEAIEKLRADGREPDVIVADYRLRGGERGTDTVRRITAFLGSAVPAIILTGETSPEWQKEAADLGFGVAFKPVTPRQLQEALQRCMGAVA</sequence>
<dbReference type="PRINTS" id="PR00344">
    <property type="entry name" value="BCTRLSENSOR"/>
</dbReference>
<evidence type="ECO:0000259" key="8">
    <source>
        <dbReference type="PROSITE" id="PS50110"/>
    </source>
</evidence>
<dbReference type="InterPro" id="IPR003594">
    <property type="entry name" value="HATPase_dom"/>
</dbReference>
<dbReference type="Gene3D" id="2.10.70.100">
    <property type="match status" value="1"/>
</dbReference>
<feature type="modified residue" description="4-aspartylphosphate" evidence="6">
    <location>
        <position position="734"/>
    </location>
</feature>
<proteinExistence type="predicted"/>
<dbReference type="Pfam" id="PF00512">
    <property type="entry name" value="HisKA"/>
    <property type="match status" value="1"/>
</dbReference>
<evidence type="ECO:0000256" key="4">
    <source>
        <dbReference type="ARBA" id="ARBA00022679"/>
    </source>
</evidence>
<dbReference type="InterPro" id="IPR011006">
    <property type="entry name" value="CheY-like_superfamily"/>
</dbReference>
<dbReference type="CDD" id="cd00082">
    <property type="entry name" value="HisKA"/>
    <property type="match status" value="1"/>
</dbReference>
<dbReference type="InterPro" id="IPR013655">
    <property type="entry name" value="PAS_fold_3"/>
</dbReference>
<evidence type="ECO:0000313" key="11">
    <source>
        <dbReference type="Proteomes" id="UP000781958"/>
    </source>
</evidence>
<dbReference type="InterPro" id="IPR036890">
    <property type="entry name" value="HATPase_C_sf"/>
</dbReference>
<feature type="domain" description="Histidine kinase" evidence="7">
    <location>
        <begin position="448"/>
        <end position="662"/>
    </location>
</feature>
<dbReference type="SMART" id="SM00388">
    <property type="entry name" value="HisKA"/>
    <property type="match status" value="1"/>
</dbReference>
<evidence type="ECO:0000256" key="5">
    <source>
        <dbReference type="ARBA" id="ARBA00022777"/>
    </source>
</evidence>
<dbReference type="Gene3D" id="3.30.450.20">
    <property type="entry name" value="PAS domain"/>
    <property type="match status" value="3"/>
</dbReference>
<dbReference type="InterPro" id="IPR036097">
    <property type="entry name" value="HisK_dim/P_sf"/>
</dbReference>
<keyword evidence="11" id="KW-1185">Reference proteome</keyword>
<dbReference type="CDD" id="cd12914">
    <property type="entry name" value="PDC1_DGC_like"/>
    <property type="match status" value="1"/>
</dbReference>
<evidence type="ECO:0000256" key="6">
    <source>
        <dbReference type="PROSITE-ProRule" id="PRU00169"/>
    </source>
</evidence>
<keyword evidence="4" id="KW-0808">Transferase</keyword>
<evidence type="ECO:0000259" key="9">
    <source>
        <dbReference type="PROSITE" id="PS50113"/>
    </source>
</evidence>
<keyword evidence="5" id="KW-0418">Kinase</keyword>
<dbReference type="SUPFAM" id="SSF55785">
    <property type="entry name" value="PYP-like sensor domain (PAS domain)"/>
    <property type="match status" value="1"/>
</dbReference>
<evidence type="ECO:0000313" key="10">
    <source>
        <dbReference type="EMBL" id="MBP2295836.1"/>
    </source>
</evidence>
<dbReference type="Pfam" id="PF00072">
    <property type="entry name" value="Response_reg"/>
    <property type="match status" value="1"/>
</dbReference>
<dbReference type="SMART" id="SM00448">
    <property type="entry name" value="REC"/>
    <property type="match status" value="1"/>
</dbReference>
<evidence type="ECO:0000256" key="2">
    <source>
        <dbReference type="ARBA" id="ARBA00012438"/>
    </source>
</evidence>
<dbReference type="Gene3D" id="1.10.287.130">
    <property type="match status" value="1"/>
</dbReference>
<dbReference type="InterPro" id="IPR001789">
    <property type="entry name" value="Sig_transdc_resp-reg_receiver"/>
</dbReference>
<dbReference type="Gene3D" id="3.40.50.2300">
    <property type="match status" value="1"/>
</dbReference>
<comment type="caution">
    <text evidence="10">The sequence shown here is derived from an EMBL/GenBank/DDBJ whole genome shotgun (WGS) entry which is preliminary data.</text>
</comment>
<comment type="catalytic activity">
    <reaction evidence="1">
        <text>ATP + protein L-histidine = ADP + protein N-phospho-L-histidine.</text>
        <dbReference type="EC" id="2.7.13.3"/>
    </reaction>
</comment>
<dbReference type="EC" id="2.7.13.3" evidence="2"/>
<dbReference type="InterPro" id="IPR003661">
    <property type="entry name" value="HisK_dim/P_dom"/>
</dbReference>
<dbReference type="InterPro" id="IPR000700">
    <property type="entry name" value="PAS-assoc_C"/>
</dbReference>
<dbReference type="CDD" id="cd00130">
    <property type="entry name" value="PAS"/>
    <property type="match status" value="1"/>
</dbReference>
<dbReference type="PROSITE" id="PS50109">
    <property type="entry name" value="HIS_KIN"/>
    <property type="match status" value="1"/>
</dbReference>
<keyword evidence="3 6" id="KW-0597">Phosphoprotein</keyword>
<dbReference type="InterPro" id="IPR000014">
    <property type="entry name" value="PAS"/>
</dbReference>
<evidence type="ECO:0000256" key="3">
    <source>
        <dbReference type="ARBA" id="ARBA00022553"/>
    </source>
</evidence>
<dbReference type="EMBL" id="JAGINP010000024">
    <property type="protein sequence ID" value="MBP2295836.1"/>
    <property type="molecule type" value="Genomic_DNA"/>
</dbReference>
<dbReference type="SMART" id="SM00387">
    <property type="entry name" value="HATPase_c"/>
    <property type="match status" value="1"/>
</dbReference>
<dbReference type="Pfam" id="PF08447">
    <property type="entry name" value="PAS_3"/>
    <property type="match status" value="1"/>
</dbReference>
<name>A0ABS4STD8_9PROT</name>
<dbReference type="CDD" id="cd12915">
    <property type="entry name" value="PDC2_DGC_like"/>
    <property type="match status" value="1"/>
</dbReference>
<dbReference type="PANTHER" id="PTHR43047:SF9">
    <property type="entry name" value="HISTIDINE KINASE"/>
    <property type="match status" value="1"/>
</dbReference>
<dbReference type="SUPFAM" id="SSF47384">
    <property type="entry name" value="Homodimeric domain of signal transducing histidine kinase"/>
    <property type="match status" value="1"/>
</dbReference>
<gene>
    <name evidence="10" type="ORF">J2851_005649</name>
</gene>
<accession>A0ABS4STD8</accession>
<dbReference type="SUPFAM" id="SSF52172">
    <property type="entry name" value="CheY-like"/>
    <property type="match status" value="1"/>
</dbReference>
<dbReference type="InterPro" id="IPR035965">
    <property type="entry name" value="PAS-like_dom_sf"/>
</dbReference>
<dbReference type="SMART" id="SM00086">
    <property type="entry name" value="PAC"/>
    <property type="match status" value="1"/>
</dbReference>
<dbReference type="PROSITE" id="PS50113">
    <property type="entry name" value="PAC"/>
    <property type="match status" value="1"/>
</dbReference>
<evidence type="ECO:0000259" key="7">
    <source>
        <dbReference type="PROSITE" id="PS50109"/>
    </source>
</evidence>
<feature type="domain" description="Response regulatory" evidence="8">
    <location>
        <begin position="683"/>
        <end position="800"/>
    </location>
</feature>
<feature type="domain" description="PAC" evidence="9">
    <location>
        <begin position="378"/>
        <end position="430"/>
    </location>
</feature>
<reference evidence="10 11" key="1">
    <citation type="submission" date="2021-03" db="EMBL/GenBank/DDBJ databases">
        <title>Genomic Encyclopedia of Type Strains, Phase III (KMG-III): the genomes of soil and plant-associated and newly described type strains.</title>
        <authorList>
            <person name="Whitman W."/>
        </authorList>
    </citation>
    <scope>NUCLEOTIDE SEQUENCE [LARGE SCALE GENOMIC DNA]</scope>
    <source>
        <strain evidence="10 11">IMMIB AFH-6</strain>
    </source>
</reference>
<dbReference type="RefSeq" id="WP_307420403.1">
    <property type="nucleotide sequence ID" value="NZ_JAGINP010000024.1"/>
</dbReference>
<dbReference type="Pfam" id="PF02518">
    <property type="entry name" value="HATPase_c"/>
    <property type="match status" value="1"/>
</dbReference>
<dbReference type="PROSITE" id="PS50110">
    <property type="entry name" value="RESPONSE_REGULATORY"/>
    <property type="match status" value="1"/>
</dbReference>
<dbReference type="NCBIfam" id="TIGR00229">
    <property type="entry name" value="sensory_box"/>
    <property type="match status" value="1"/>
</dbReference>
<organism evidence="10 11">
    <name type="scientific">Azospirillum rugosum</name>
    <dbReference type="NCBI Taxonomy" id="416170"/>
    <lineage>
        <taxon>Bacteria</taxon>
        <taxon>Pseudomonadati</taxon>
        <taxon>Pseudomonadota</taxon>
        <taxon>Alphaproteobacteria</taxon>
        <taxon>Rhodospirillales</taxon>
        <taxon>Azospirillaceae</taxon>
        <taxon>Azospirillum</taxon>
    </lineage>
</organism>